<proteinExistence type="predicted"/>
<evidence type="ECO:0000313" key="3">
    <source>
        <dbReference type="Proteomes" id="UP000565711"/>
    </source>
</evidence>
<feature type="coiled-coil region" evidence="1">
    <location>
        <begin position="9"/>
        <end position="36"/>
    </location>
</feature>
<accession>A0A846XRI5</accession>
<evidence type="ECO:0000256" key="1">
    <source>
        <dbReference type="SAM" id="Coils"/>
    </source>
</evidence>
<keyword evidence="1" id="KW-0175">Coiled coil</keyword>
<name>A0A846XRI5_9NOCA</name>
<dbReference type="RefSeq" id="WP_157102753.1">
    <property type="nucleotide sequence ID" value="NZ_JAAXOP010000001.1"/>
</dbReference>
<dbReference type="EMBL" id="JAAXOP010000001">
    <property type="protein sequence ID" value="NKY48722.1"/>
    <property type="molecule type" value="Genomic_DNA"/>
</dbReference>
<evidence type="ECO:0000313" key="2">
    <source>
        <dbReference type="EMBL" id="NKY48722.1"/>
    </source>
</evidence>
<sequence length="100" mass="10991">MTPEQEAVLRDMQIQLRELRTEIGDLETTVAELAARQPSPAGLPWPLSALAALLHDPAAVIGDQIGRWEALLEEFRNKPGEMPQFTARALEAKSSDAESK</sequence>
<protein>
    <submittedName>
        <fullName evidence="2">Uncharacterized protein</fullName>
    </submittedName>
</protein>
<dbReference type="AlphaFoldDB" id="A0A846XRI5"/>
<reference evidence="2 3" key="1">
    <citation type="submission" date="2020-04" db="EMBL/GenBank/DDBJ databases">
        <title>MicrobeNet Type strains.</title>
        <authorList>
            <person name="Nicholson A.C."/>
        </authorList>
    </citation>
    <scope>NUCLEOTIDE SEQUENCE [LARGE SCALE GENOMIC DNA]</scope>
    <source>
        <strain evidence="2 3">JCM 12354</strain>
    </source>
</reference>
<dbReference type="Proteomes" id="UP000565711">
    <property type="component" value="Unassembled WGS sequence"/>
</dbReference>
<keyword evidence="3" id="KW-1185">Reference proteome</keyword>
<gene>
    <name evidence="2" type="ORF">HGA08_00670</name>
</gene>
<comment type="caution">
    <text evidence="2">The sequence shown here is derived from an EMBL/GenBank/DDBJ whole genome shotgun (WGS) entry which is preliminary data.</text>
</comment>
<organism evidence="2 3">
    <name type="scientific">Nocardia vermiculata</name>
    <dbReference type="NCBI Taxonomy" id="257274"/>
    <lineage>
        <taxon>Bacteria</taxon>
        <taxon>Bacillati</taxon>
        <taxon>Actinomycetota</taxon>
        <taxon>Actinomycetes</taxon>
        <taxon>Mycobacteriales</taxon>
        <taxon>Nocardiaceae</taxon>
        <taxon>Nocardia</taxon>
    </lineage>
</organism>